<keyword evidence="7 8" id="KW-0472">Membrane</keyword>
<dbReference type="PANTHER" id="PTHR21716:SF53">
    <property type="entry name" value="PERMEASE PERM-RELATED"/>
    <property type="match status" value="1"/>
</dbReference>
<feature type="transmembrane region" description="Helical" evidence="8">
    <location>
        <begin position="259"/>
        <end position="282"/>
    </location>
</feature>
<dbReference type="EMBL" id="CCEJ010000004">
    <property type="protein sequence ID" value="CDR33817.1"/>
    <property type="molecule type" value="Genomic_DNA"/>
</dbReference>
<comment type="subcellular location">
    <subcellularLocation>
        <location evidence="1">Cell membrane</location>
        <topology evidence="1">Multi-pass membrane protein</topology>
    </subcellularLocation>
</comment>
<dbReference type="GO" id="GO:0005886">
    <property type="term" value="C:plasma membrane"/>
    <property type="evidence" value="ECO:0007669"/>
    <property type="project" value="UniProtKB-SubCell"/>
</dbReference>
<dbReference type="PANTHER" id="PTHR21716">
    <property type="entry name" value="TRANSMEMBRANE PROTEIN"/>
    <property type="match status" value="1"/>
</dbReference>
<evidence type="ECO:0000313" key="10">
    <source>
        <dbReference type="Proteomes" id="UP000031552"/>
    </source>
</evidence>
<dbReference type="STRING" id="1437425.CSEC_0990"/>
<dbReference type="Proteomes" id="UP000031552">
    <property type="component" value="Unassembled WGS sequence"/>
</dbReference>
<feature type="transmembrane region" description="Helical" evidence="8">
    <location>
        <begin position="221"/>
        <end position="247"/>
    </location>
</feature>
<dbReference type="GO" id="GO:0055085">
    <property type="term" value="P:transmembrane transport"/>
    <property type="evidence" value="ECO:0007669"/>
    <property type="project" value="TreeGrafter"/>
</dbReference>
<evidence type="ECO:0000256" key="6">
    <source>
        <dbReference type="ARBA" id="ARBA00022989"/>
    </source>
</evidence>
<gene>
    <name evidence="9" type="ORF">CSEC_0990</name>
</gene>
<evidence type="ECO:0000256" key="4">
    <source>
        <dbReference type="ARBA" id="ARBA00022475"/>
    </source>
</evidence>
<dbReference type="InterPro" id="IPR002549">
    <property type="entry name" value="AI-2E-like"/>
</dbReference>
<reference evidence="9" key="2">
    <citation type="submission" date="2014-09" db="EMBL/GenBank/DDBJ databases">
        <title>Criblamydia sequanensis harbors a mega-plasmid encoding arsenite resistance.</title>
        <authorList>
            <person name="Bertelli C."/>
            <person name="Goesmann A."/>
            <person name="Greub G."/>
        </authorList>
    </citation>
    <scope>NUCLEOTIDE SEQUENCE [LARGE SCALE GENOMIC DNA]</scope>
    <source>
        <strain evidence="9">CRIB-18</strain>
    </source>
</reference>
<dbReference type="Pfam" id="PF01594">
    <property type="entry name" value="AI-2E_transport"/>
    <property type="match status" value="1"/>
</dbReference>
<accession>A0A090CYR7</accession>
<proteinExistence type="inferred from homology"/>
<dbReference type="OrthoDB" id="9793390at2"/>
<evidence type="ECO:0000256" key="2">
    <source>
        <dbReference type="ARBA" id="ARBA00009773"/>
    </source>
</evidence>
<dbReference type="AlphaFoldDB" id="A0A090CYR7"/>
<evidence type="ECO:0000313" key="9">
    <source>
        <dbReference type="EMBL" id="CDR33817.1"/>
    </source>
</evidence>
<name>A0A090CYR7_9BACT</name>
<protein>
    <submittedName>
        <fullName evidence="9">Membrane protein</fullName>
    </submittedName>
</protein>
<evidence type="ECO:0000256" key="3">
    <source>
        <dbReference type="ARBA" id="ARBA00022448"/>
    </source>
</evidence>
<evidence type="ECO:0000256" key="8">
    <source>
        <dbReference type="SAM" id="Phobius"/>
    </source>
</evidence>
<comment type="caution">
    <text evidence="9">The sequence shown here is derived from an EMBL/GenBank/DDBJ whole genome shotgun (WGS) entry which is preliminary data.</text>
</comment>
<organism evidence="9 10">
    <name type="scientific">Candidatus Criblamydia sequanensis CRIB-18</name>
    <dbReference type="NCBI Taxonomy" id="1437425"/>
    <lineage>
        <taxon>Bacteria</taxon>
        <taxon>Pseudomonadati</taxon>
        <taxon>Chlamydiota</taxon>
        <taxon>Chlamydiia</taxon>
        <taxon>Parachlamydiales</taxon>
        <taxon>Candidatus Criblamydiaceae</taxon>
        <taxon>Candidatus Criblamydia</taxon>
    </lineage>
</organism>
<keyword evidence="6 8" id="KW-1133">Transmembrane helix</keyword>
<feature type="transmembrane region" description="Helical" evidence="8">
    <location>
        <begin position="139"/>
        <end position="163"/>
    </location>
</feature>
<evidence type="ECO:0000256" key="1">
    <source>
        <dbReference type="ARBA" id="ARBA00004651"/>
    </source>
</evidence>
<reference evidence="9" key="1">
    <citation type="submission" date="2013-12" db="EMBL/GenBank/DDBJ databases">
        <authorList>
            <person name="Linke B."/>
        </authorList>
    </citation>
    <scope>NUCLEOTIDE SEQUENCE [LARGE SCALE GENOMIC DNA]</scope>
    <source>
        <strain evidence="9">CRIB-18</strain>
    </source>
</reference>
<dbReference type="RefSeq" id="WP_041017364.1">
    <property type="nucleotide sequence ID" value="NZ_CCEJ010000004.1"/>
</dbReference>
<evidence type="ECO:0000256" key="7">
    <source>
        <dbReference type="ARBA" id="ARBA00023136"/>
    </source>
</evidence>
<keyword evidence="10" id="KW-1185">Reference proteome</keyword>
<comment type="similarity">
    <text evidence="2">Belongs to the autoinducer-2 exporter (AI-2E) (TC 2.A.86) family.</text>
</comment>
<feature type="transmembrane region" description="Helical" evidence="8">
    <location>
        <begin position="55"/>
        <end position="77"/>
    </location>
</feature>
<feature type="transmembrane region" description="Helical" evidence="8">
    <location>
        <begin position="294"/>
        <end position="319"/>
    </location>
</feature>
<keyword evidence="3" id="KW-0813">Transport</keyword>
<feature type="transmembrane region" description="Helical" evidence="8">
    <location>
        <begin position="12"/>
        <end position="43"/>
    </location>
</feature>
<dbReference type="eggNOG" id="COG0628">
    <property type="taxonomic scope" value="Bacteria"/>
</dbReference>
<feature type="transmembrane region" description="Helical" evidence="8">
    <location>
        <begin position="194"/>
        <end position="215"/>
    </location>
</feature>
<evidence type="ECO:0000256" key="5">
    <source>
        <dbReference type="ARBA" id="ARBA00022692"/>
    </source>
</evidence>
<sequence>MSQIQSNKIFVFLAFFFILYFAKELVLPIFLAFLLYFLLFRIVNFLKTQFFIPKFLGSALVILIFFTVFGIGLYYLFVNLKNLVFDLTNSTDIFQSKLDSFLRYFKIPHSILVIFKDLTITLEEKIQQDWIISLFSSTWQFFAGFVMIAILLYFLLISEGLFLKKMLKSLPTLERDEKINRIIQKLEQDMANYLITKTLINIVVGILIGAVLSIFKIPNAILLGVLVGILEFIPFLGSIVSMALITLIAIASLEQTWQIILCVSLVLIIMNVEGNILTPYVIGKRFSLNKVAVILGIYLMGWVWGIIGPFLAVPIMLIVKIIMDNINKSNVYSEIISE</sequence>
<keyword evidence="5 8" id="KW-0812">Transmembrane</keyword>
<keyword evidence="4" id="KW-1003">Cell membrane</keyword>